<keyword evidence="1" id="KW-0812">Transmembrane</keyword>
<keyword evidence="1" id="KW-0472">Membrane</keyword>
<feature type="transmembrane region" description="Helical" evidence="1">
    <location>
        <begin position="235"/>
        <end position="256"/>
    </location>
</feature>
<feature type="transmembrane region" description="Helical" evidence="1">
    <location>
        <begin position="183"/>
        <end position="207"/>
    </location>
</feature>
<dbReference type="Proteomes" id="UP001595867">
    <property type="component" value="Unassembled WGS sequence"/>
</dbReference>
<gene>
    <name evidence="2" type="ORF">ACFO0C_34150</name>
</gene>
<feature type="transmembrane region" description="Helical" evidence="1">
    <location>
        <begin position="157"/>
        <end position="176"/>
    </location>
</feature>
<feature type="transmembrane region" description="Helical" evidence="1">
    <location>
        <begin position="130"/>
        <end position="151"/>
    </location>
</feature>
<feature type="transmembrane region" description="Helical" evidence="1">
    <location>
        <begin position="213"/>
        <end position="228"/>
    </location>
</feature>
<feature type="transmembrane region" description="Helical" evidence="1">
    <location>
        <begin position="70"/>
        <end position="90"/>
    </location>
</feature>
<dbReference type="EMBL" id="JBHSBL010000024">
    <property type="protein sequence ID" value="MFC4069997.1"/>
    <property type="molecule type" value="Genomic_DNA"/>
</dbReference>
<evidence type="ECO:0000256" key="1">
    <source>
        <dbReference type="SAM" id="Phobius"/>
    </source>
</evidence>
<evidence type="ECO:0000313" key="3">
    <source>
        <dbReference type="Proteomes" id="UP001595867"/>
    </source>
</evidence>
<sequence>MSTVERRYSRLVNLYPSRYPREEILDTVLQSNARFTVREGFALAVGALRARTGADVHRTPAEFLRSATRLAALALLVHAAAGDVLRTLPLDIPMIVASPDGIVQYATAGLLALILHVTAIVTLARGAYRWAAAAAVLGMPASVIAASRFGIPWHMDGFWAAPLAALLVGILAASSWRERSSPMWWLLAILPAIVLLPTGSGVVLGVAWFIEKQAFLVMAAIAIAWSLLDARVPIAVAALGLCNLLTLTQVLLISGALGEVPVHLAAAAAPTAILLIAATLSRRRSPI</sequence>
<comment type="caution">
    <text evidence="2">The sequence shown here is derived from an EMBL/GenBank/DDBJ whole genome shotgun (WGS) entry which is preliminary data.</text>
</comment>
<evidence type="ECO:0000313" key="2">
    <source>
        <dbReference type="EMBL" id="MFC4069997.1"/>
    </source>
</evidence>
<organism evidence="2 3">
    <name type="scientific">Actinoplanes subglobosus</name>
    <dbReference type="NCBI Taxonomy" id="1547892"/>
    <lineage>
        <taxon>Bacteria</taxon>
        <taxon>Bacillati</taxon>
        <taxon>Actinomycetota</taxon>
        <taxon>Actinomycetes</taxon>
        <taxon>Micromonosporales</taxon>
        <taxon>Micromonosporaceae</taxon>
        <taxon>Actinoplanes</taxon>
    </lineage>
</organism>
<protein>
    <submittedName>
        <fullName evidence="2">Uncharacterized protein</fullName>
    </submittedName>
</protein>
<keyword evidence="3" id="KW-1185">Reference proteome</keyword>
<feature type="transmembrane region" description="Helical" evidence="1">
    <location>
        <begin position="262"/>
        <end position="281"/>
    </location>
</feature>
<reference evidence="3" key="1">
    <citation type="journal article" date="2019" name="Int. J. Syst. Evol. Microbiol.">
        <title>The Global Catalogue of Microorganisms (GCM) 10K type strain sequencing project: providing services to taxonomists for standard genome sequencing and annotation.</title>
        <authorList>
            <consortium name="The Broad Institute Genomics Platform"/>
            <consortium name="The Broad Institute Genome Sequencing Center for Infectious Disease"/>
            <person name="Wu L."/>
            <person name="Ma J."/>
        </authorList>
    </citation>
    <scope>NUCLEOTIDE SEQUENCE [LARGE SCALE GENOMIC DNA]</scope>
    <source>
        <strain evidence="3">TBRC 5832</strain>
    </source>
</reference>
<name>A0ABV8J0B6_9ACTN</name>
<accession>A0ABV8J0B6</accession>
<keyword evidence="1" id="KW-1133">Transmembrane helix</keyword>
<proteinExistence type="predicted"/>
<dbReference type="RefSeq" id="WP_378070892.1">
    <property type="nucleotide sequence ID" value="NZ_JBHSBL010000024.1"/>
</dbReference>
<feature type="transmembrane region" description="Helical" evidence="1">
    <location>
        <begin position="102"/>
        <end position="123"/>
    </location>
</feature>